<protein>
    <recommendedName>
        <fullName evidence="2">GH16 domain-containing protein</fullName>
    </recommendedName>
</protein>
<dbReference type="InterPro" id="IPR001343">
    <property type="entry name" value="Hemolysn_Ca-bd"/>
</dbReference>
<accession>A0A1Q9AUA0</accession>
<dbReference type="SUPFAM" id="SSF49899">
    <property type="entry name" value="Concanavalin A-like lectins/glucanases"/>
    <property type="match status" value="1"/>
</dbReference>
<dbReference type="EMBL" id="MKIP01000053">
    <property type="protein sequence ID" value="OLP59011.1"/>
    <property type="molecule type" value="Genomic_DNA"/>
</dbReference>
<dbReference type="Pfam" id="PF00353">
    <property type="entry name" value="HemolysinCabind"/>
    <property type="match status" value="9"/>
</dbReference>
<dbReference type="PANTHER" id="PTHR10963">
    <property type="entry name" value="GLYCOSYL HYDROLASE-RELATED"/>
    <property type="match status" value="1"/>
</dbReference>
<sequence length="1168" mass="122049">MSTETKVLPMISGTSANDYIASTGSGATLVGGAGNDLYFVTSADDVIIEKPGEGIDSVITYRTSYTLGDNVENLSVLGNDLYGVGNALDNVLVGGSGRQTLVGGAGNDTLTGGAGSDIFVLTQGGGSDTITDFDASDIVQLGVYGFKNFAEVSDSLVQDNANVVLKLNDGSQLTFLNKTIADFQSSNFQYALDTSHLKQTFADEFNTLSLQQEGGMWRTWHNNGLSDGGQAYLNPTNSTGVNPFSVTDGVLTIHADRASAETAALTGKEFTSGIMSTRDTFSQTYGYFEIRADLPSQKGVCPAFWLLPANGSWPPELDVFEQVGNDPSKVYLTAHSNSTGTPTATGISSWIGDTGEGMHTYGLLWTKDVLVWYLDGVEAYRIATPADMHQAMYLVTNMSVGGGFAGSTDASFTGADFKIDYIHAYQLEENLGTRQSITGEKWSITLDNNGDDVTLTGTLNINATGNAKDNILIGNSGNNTLDGKVGADTMIGGQGDDTYIVDNAGDVVVENANEGTDTVRASISYVLGANVEKLFLTGTDNLHGTGNELDNTIYGNSGDNVINGAGGADVMIGGAGNDIYYVDNPGDIVTEWSNGGIDTVYSSISYALPNQVENLTLTGSDNIDATGNWMDNILIGNDGNNVLRGMGGTDTLIGGKGDDTYYVDSDDTIIEKADGGIDTVYASSSYTLSANVETLILTGNWTSNGTGNNLDNLLIGNSCANTLDGGRGADTMIGGAGNDTYFVDNPGDIVIENAGEGVDRVYSSISYTLTANVEMLLLTGKADLNATGNSLSNTIYGNDGNNIIDGGTGADTMSGQGGNDTYYVDNIYDKIIEWSNGGIDTVLSSVSYSLADNVENLTLIGLANLNATGNWQDNILIGNAGNNILDGSKGADLMKGGAGDDTYIVENVGDVVVENPGEGIDTVKSWISYRLTDNVEKLMLQSAGNINGYGNDLDNTIVGSIGNNIIDGGAGADRMQGGLGNDTYYVDNPGDLVIEWSGEGNDTVYSSISYTLVNNVENLILTGTANLDGCGNGLDNTLIGNDGNNRLDGGAGNDILQGGLGVDILNGGAGNDTFVFKTAADSAVGTPDTINDFQKGDIIDLRDMYAGTMTFLGTGDFTGHSGEVQISAYGKGTMINIDLDGDKHIDSQIFVANLQPSNFASQGGIFLL</sequence>
<reference evidence="3 4" key="1">
    <citation type="submission" date="2016-09" db="EMBL/GenBank/DDBJ databases">
        <title>Rhizobium sp. nov., a novel species isolated from the rice rhizosphere.</title>
        <authorList>
            <person name="Zhao J."/>
            <person name="Zhang X."/>
        </authorList>
    </citation>
    <scope>NUCLEOTIDE SEQUENCE [LARGE SCALE GENOMIC DNA]</scope>
    <source>
        <strain evidence="3 4">1.7048</strain>
    </source>
</reference>
<feature type="domain" description="GH16" evidence="2">
    <location>
        <begin position="181"/>
        <end position="430"/>
    </location>
</feature>
<dbReference type="OrthoDB" id="9809583at2"/>
<dbReference type="GO" id="GO:0005975">
    <property type="term" value="P:carbohydrate metabolic process"/>
    <property type="evidence" value="ECO:0007669"/>
    <property type="project" value="InterPro"/>
</dbReference>
<dbReference type="InterPro" id="IPR000757">
    <property type="entry name" value="Beta-glucanase-like"/>
</dbReference>
<dbReference type="CDD" id="cd08023">
    <property type="entry name" value="GH16_laminarinase_like"/>
    <property type="match status" value="1"/>
</dbReference>
<dbReference type="PROSITE" id="PS00330">
    <property type="entry name" value="HEMOLYSIN_CALCIUM"/>
    <property type="match status" value="1"/>
</dbReference>
<dbReference type="InterPro" id="IPR050546">
    <property type="entry name" value="Glycosyl_Hydrlase_16"/>
</dbReference>
<dbReference type="Gene3D" id="2.60.120.200">
    <property type="match status" value="1"/>
</dbReference>
<keyword evidence="4" id="KW-1185">Reference proteome</keyword>
<comment type="caution">
    <text evidence="3">The sequence shown here is derived from an EMBL/GenBank/DDBJ whole genome shotgun (WGS) entry which is preliminary data.</text>
</comment>
<proteinExistence type="inferred from homology"/>
<dbReference type="GO" id="GO:0004553">
    <property type="term" value="F:hydrolase activity, hydrolyzing O-glycosyl compounds"/>
    <property type="evidence" value="ECO:0007669"/>
    <property type="project" value="InterPro"/>
</dbReference>
<gene>
    <name evidence="3" type="ORF">BJF93_03525</name>
</gene>
<dbReference type="Pfam" id="PF00722">
    <property type="entry name" value="Glyco_hydro_16"/>
    <property type="match status" value="1"/>
</dbReference>
<dbReference type="PANTHER" id="PTHR10963:SF55">
    <property type="entry name" value="GLYCOSIDE HYDROLASE FAMILY 16 PROTEIN"/>
    <property type="match status" value="1"/>
</dbReference>
<dbReference type="GO" id="GO:0005509">
    <property type="term" value="F:calcium ion binding"/>
    <property type="evidence" value="ECO:0007669"/>
    <property type="project" value="InterPro"/>
</dbReference>
<dbReference type="AlphaFoldDB" id="A0A1Q9AUA0"/>
<dbReference type="InterPro" id="IPR018511">
    <property type="entry name" value="Hemolysin-typ_Ca-bd_CS"/>
</dbReference>
<dbReference type="PRINTS" id="PR00313">
    <property type="entry name" value="CABNDNGRPT"/>
</dbReference>
<dbReference type="InterPro" id="IPR013320">
    <property type="entry name" value="ConA-like_dom_sf"/>
</dbReference>
<dbReference type="Proteomes" id="UP000186364">
    <property type="component" value="Unassembled WGS sequence"/>
</dbReference>
<dbReference type="PROSITE" id="PS51762">
    <property type="entry name" value="GH16_2"/>
    <property type="match status" value="1"/>
</dbReference>
<dbReference type="Gene3D" id="2.150.10.10">
    <property type="entry name" value="Serralysin-like metalloprotease, C-terminal"/>
    <property type="match status" value="5"/>
</dbReference>
<dbReference type="SUPFAM" id="SSF51120">
    <property type="entry name" value="beta-Roll"/>
    <property type="match status" value="6"/>
</dbReference>
<comment type="similarity">
    <text evidence="1">Belongs to the glycosyl hydrolase 16 family.</text>
</comment>
<dbReference type="InterPro" id="IPR011049">
    <property type="entry name" value="Serralysin-like_metalloprot_C"/>
</dbReference>
<dbReference type="RefSeq" id="WP_083639496.1">
    <property type="nucleotide sequence ID" value="NZ_FOAM01000004.1"/>
</dbReference>
<evidence type="ECO:0000313" key="4">
    <source>
        <dbReference type="Proteomes" id="UP000186364"/>
    </source>
</evidence>
<evidence type="ECO:0000313" key="3">
    <source>
        <dbReference type="EMBL" id="OLP59011.1"/>
    </source>
</evidence>
<evidence type="ECO:0000259" key="2">
    <source>
        <dbReference type="PROSITE" id="PS51762"/>
    </source>
</evidence>
<name>A0A1Q9AUA0_9HYPH</name>
<evidence type="ECO:0000256" key="1">
    <source>
        <dbReference type="ARBA" id="ARBA00006865"/>
    </source>
</evidence>
<organism evidence="3 4">
    <name type="scientific">Xaviernesmea oryzae</name>
    <dbReference type="NCBI Taxonomy" id="464029"/>
    <lineage>
        <taxon>Bacteria</taxon>
        <taxon>Pseudomonadati</taxon>
        <taxon>Pseudomonadota</taxon>
        <taxon>Alphaproteobacteria</taxon>
        <taxon>Hyphomicrobiales</taxon>
        <taxon>Rhizobiaceae</taxon>
        <taxon>Rhizobium/Agrobacterium group</taxon>
        <taxon>Xaviernesmea</taxon>
    </lineage>
</organism>